<feature type="compositionally biased region" description="Acidic residues" evidence="1">
    <location>
        <begin position="58"/>
        <end position="77"/>
    </location>
</feature>
<name>B0PEQ6_9FIRM</name>
<organism evidence="2 3">
    <name type="scientific">Anaerotruncus colihominis DSM 17241</name>
    <dbReference type="NCBI Taxonomy" id="445972"/>
    <lineage>
        <taxon>Bacteria</taxon>
        <taxon>Bacillati</taxon>
        <taxon>Bacillota</taxon>
        <taxon>Clostridia</taxon>
        <taxon>Eubacteriales</taxon>
        <taxon>Oscillospiraceae</taxon>
        <taxon>Anaerotruncus</taxon>
    </lineage>
</organism>
<sequence>MESDSPVSAAAAAGCDEAAPEDVCAAEDDCSPEPAGSVMVILIICASFSFAADDAPDDAADCAAEEDVPDGADDDAPSEAPHAPKPIATADANSIAINRFINISFICVV</sequence>
<dbReference type="HOGENOM" id="CLU_2178306_0_0_9"/>
<dbReference type="Proteomes" id="UP000003803">
    <property type="component" value="Unassembled WGS sequence"/>
</dbReference>
<gene>
    <name evidence="2" type="ORF">ANACOL_03284</name>
</gene>
<accession>B0PEQ6</accession>
<feature type="region of interest" description="Disordered" evidence="1">
    <location>
        <begin position="58"/>
        <end position="87"/>
    </location>
</feature>
<proteinExistence type="predicted"/>
<protein>
    <submittedName>
        <fullName evidence="2">Uncharacterized protein</fullName>
    </submittedName>
</protein>
<keyword evidence="3" id="KW-1185">Reference proteome</keyword>
<dbReference type="EMBL" id="ABGD02000025">
    <property type="protein sequence ID" value="EDS09839.1"/>
    <property type="molecule type" value="Genomic_DNA"/>
</dbReference>
<evidence type="ECO:0000313" key="3">
    <source>
        <dbReference type="Proteomes" id="UP000003803"/>
    </source>
</evidence>
<reference evidence="2" key="2">
    <citation type="submission" date="2013-09" db="EMBL/GenBank/DDBJ databases">
        <title>Draft genome sequence of Anaerotruncus colihominis(DSM 17241).</title>
        <authorList>
            <person name="Sudarsanam P."/>
            <person name="Ley R."/>
            <person name="Guruge J."/>
            <person name="Turnbaugh P.J."/>
            <person name="Mahowald M."/>
            <person name="Liep D."/>
            <person name="Gordon J."/>
        </authorList>
    </citation>
    <scope>NUCLEOTIDE SEQUENCE</scope>
    <source>
        <strain evidence="2">DSM 17241</strain>
    </source>
</reference>
<reference evidence="2" key="1">
    <citation type="submission" date="2007-11" db="EMBL/GenBank/DDBJ databases">
        <authorList>
            <person name="Fulton L."/>
            <person name="Clifton S."/>
            <person name="Fulton B."/>
            <person name="Xu J."/>
            <person name="Minx P."/>
            <person name="Pepin K.H."/>
            <person name="Johnson M."/>
            <person name="Thiruvilangam P."/>
            <person name="Bhonagiri V."/>
            <person name="Nash W.E."/>
            <person name="Mardis E.R."/>
            <person name="Wilson R.K."/>
        </authorList>
    </citation>
    <scope>NUCLEOTIDE SEQUENCE [LARGE SCALE GENOMIC DNA]</scope>
    <source>
        <strain evidence="2">DSM 17241</strain>
    </source>
</reference>
<evidence type="ECO:0000313" key="2">
    <source>
        <dbReference type="EMBL" id="EDS09839.1"/>
    </source>
</evidence>
<evidence type="ECO:0000256" key="1">
    <source>
        <dbReference type="SAM" id="MobiDB-lite"/>
    </source>
</evidence>
<comment type="caution">
    <text evidence="2">The sequence shown here is derived from an EMBL/GenBank/DDBJ whole genome shotgun (WGS) entry which is preliminary data.</text>
</comment>
<dbReference type="AlphaFoldDB" id="B0PEQ6"/>